<accession>D7MW57</accession>
<evidence type="ECO:0000313" key="5">
    <source>
        <dbReference type="EMBL" id="EFH39228.1"/>
    </source>
</evidence>
<reference evidence="6" key="1">
    <citation type="journal article" date="2011" name="Nat. Genet.">
        <title>The Arabidopsis lyrata genome sequence and the basis of rapid genome size change.</title>
        <authorList>
            <person name="Hu T.T."/>
            <person name="Pattyn P."/>
            <person name="Bakker E.G."/>
            <person name="Cao J."/>
            <person name="Cheng J.-F."/>
            <person name="Clark R.M."/>
            <person name="Fahlgren N."/>
            <person name="Fawcett J.A."/>
            <person name="Grimwood J."/>
            <person name="Gundlach H."/>
            <person name="Haberer G."/>
            <person name="Hollister J.D."/>
            <person name="Ossowski S."/>
            <person name="Ottilar R.P."/>
            <person name="Salamov A.A."/>
            <person name="Schneeberger K."/>
            <person name="Spannagl M."/>
            <person name="Wang X."/>
            <person name="Yang L."/>
            <person name="Nasrallah M.E."/>
            <person name="Bergelson J."/>
            <person name="Carrington J.C."/>
            <person name="Gaut B.S."/>
            <person name="Schmutz J."/>
            <person name="Mayer K.F.X."/>
            <person name="Van de Peer Y."/>
            <person name="Grigoriev I.V."/>
            <person name="Nordborg M."/>
            <person name="Weigel D."/>
            <person name="Guo Y.-L."/>
        </authorList>
    </citation>
    <scope>NUCLEOTIDE SEQUENCE [LARGE SCALE GENOMIC DNA]</scope>
    <source>
        <strain evidence="6">cv. MN47</strain>
    </source>
</reference>
<dbReference type="Gramene" id="Al_scaffold_0068_6">
    <property type="protein sequence ID" value="Al_scaffold_0068_6"/>
    <property type="gene ID" value="Al_scaffold_0068_6"/>
</dbReference>
<dbReference type="STRING" id="81972.D7MW57"/>
<keyword evidence="1" id="KW-0479">Metal-binding</keyword>
<gene>
    <name evidence="5" type="ORF">ARALYDRAFT_655602</name>
</gene>
<dbReference type="PROSITE" id="PS50081">
    <property type="entry name" value="ZF_DAG_PE_2"/>
    <property type="match status" value="1"/>
</dbReference>
<organism evidence="6">
    <name type="scientific">Arabidopsis lyrata subsp. lyrata</name>
    <name type="common">Lyre-leaved rock-cress</name>
    <dbReference type="NCBI Taxonomy" id="81972"/>
    <lineage>
        <taxon>Eukaryota</taxon>
        <taxon>Viridiplantae</taxon>
        <taxon>Streptophyta</taxon>
        <taxon>Embryophyta</taxon>
        <taxon>Tracheophyta</taxon>
        <taxon>Spermatophyta</taxon>
        <taxon>Magnoliopsida</taxon>
        <taxon>eudicotyledons</taxon>
        <taxon>Gunneridae</taxon>
        <taxon>Pentapetalae</taxon>
        <taxon>rosids</taxon>
        <taxon>malvids</taxon>
        <taxon>Brassicales</taxon>
        <taxon>Brassicaceae</taxon>
        <taxon>Camelineae</taxon>
        <taxon>Arabidopsis</taxon>
    </lineage>
</organism>
<dbReference type="GO" id="GO:0046872">
    <property type="term" value="F:metal ion binding"/>
    <property type="evidence" value="ECO:0007669"/>
    <property type="project" value="UniProtKB-KW"/>
</dbReference>
<dbReference type="InterPro" id="IPR046349">
    <property type="entry name" value="C1-like_sf"/>
</dbReference>
<protein>
    <submittedName>
        <fullName evidence="5">Predicted protein</fullName>
    </submittedName>
</protein>
<dbReference type="InterPro" id="IPR002219">
    <property type="entry name" value="PKC_DAG/PE"/>
</dbReference>
<dbReference type="PANTHER" id="PTHR47841:SF7">
    <property type="entry name" value="CYSTEINE_HISTIDINE-RICH C1 DOMAIN PROTEIN"/>
    <property type="match status" value="1"/>
</dbReference>
<dbReference type="PROSITE" id="PS00479">
    <property type="entry name" value="ZF_DAG_PE_1"/>
    <property type="match status" value="1"/>
</dbReference>
<keyword evidence="2" id="KW-0677">Repeat</keyword>
<evidence type="ECO:0000313" key="6">
    <source>
        <dbReference type="Proteomes" id="UP000008694"/>
    </source>
</evidence>
<evidence type="ECO:0000256" key="2">
    <source>
        <dbReference type="ARBA" id="ARBA00022737"/>
    </source>
</evidence>
<dbReference type="SUPFAM" id="SSF57889">
    <property type="entry name" value="Cysteine-rich domain"/>
    <property type="match status" value="1"/>
</dbReference>
<dbReference type="EMBL" id="GL348767">
    <property type="protein sequence ID" value="EFH39228.1"/>
    <property type="molecule type" value="Genomic_DNA"/>
</dbReference>
<evidence type="ECO:0000256" key="3">
    <source>
        <dbReference type="ARBA" id="ARBA00022833"/>
    </source>
</evidence>
<name>D7MW57_ARALL</name>
<keyword evidence="3" id="KW-0862">Zinc</keyword>
<dbReference type="Proteomes" id="UP000008694">
    <property type="component" value="Unassembled WGS sequence"/>
</dbReference>
<dbReference type="Pfam" id="PF03107">
    <property type="entry name" value="C1_2"/>
    <property type="match status" value="1"/>
</dbReference>
<dbReference type="HOGENOM" id="CLU_1847852_0_0_1"/>
<sequence>MAATRGGPTLVERGAVAPDIPYNHEVQGSILHKCIFLHWVKLLAGSATGCNLLDSGKTYYCAKCDYHLHDHCASCPPTLHNYMHPQHELQLVFKGPEHYCDICTKSVQGLYYRCNACDFDAHAVCALLTEVIYCKKNII</sequence>
<dbReference type="AlphaFoldDB" id="D7MW57"/>
<evidence type="ECO:0000259" key="4">
    <source>
        <dbReference type="PROSITE" id="PS50081"/>
    </source>
</evidence>
<proteinExistence type="predicted"/>
<keyword evidence="6" id="KW-1185">Reference proteome</keyword>
<dbReference type="PANTHER" id="PTHR47841">
    <property type="entry name" value="DIACYLGLYCEROL KINASE THETA-LIKE-RELATED"/>
    <property type="match status" value="1"/>
</dbReference>
<feature type="domain" description="Phorbol-ester/DAG-type" evidence="4">
    <location>
        <begin position="86"/>
        <end position="134"/>
    </location>
</feature>
<dbReference type="Gene3D" id="3.30.60.20">
    <property type="match status" value="1"/>
</dbReference>
<dbReference type="InterPro" id="IPR004146">
    <property type="entry name" value="DC1"/>
</dbReference>
<evidence type="ECO:0000256" key="1">
    <source>
        <dbReference type="ARBA" id="ARBA00022723"/>
    </source>
</evidence>